<keyword evidence="1" id="KW-0812">Transmembrane</keyword>
<accession>A0A128EIF4</accession>
<keyword evidence="3" id="KW-1185">Reference proteome</keyword>
<keyword evidence="1" id="KW-0472">Membrane</keyword>
<evidence type="ECO:0000256" key="1">
    <source>
        <dbReference type="SAM" id="Phobius"/>
    </source>
</evidence>
<evidence type="ECO:0000313" key="2">
    <source>
        <dbReference type="EMBL" id="CZE49100.1"/>
    </source>
</evidence>
<gene>
    <name evidence="2" type="ORF">ERS672216_01749</name>
</gene>
<name>A0A128EIF4_9BACT</name>
<dbReference type="AlphaFoldDB" id="A0A128EIF4"/>
<evidence type="ECO:0000313" key="3">
    <source>
        <dbReference type="Proteomes" id="UP000069632"/>
    </source>
</evidence>
<proteinExistence type="predicted"/>
<dbReference type="EMBL" id="FIZP01000014">
    <property type="protein sequence ID" value="CZE49100.1"/>
    <property type="molecule type" value="Genomic_DNA"/>
</dbReference>
<dbReference type="Proteomes" id="UP000069632">
    <property type="component" value="Unassembled WGS sequence"/>
</dbReference>
<feature type="transmembrane region" description="Helical" evidence="1">
    <location>
        <begin position="133"/>
        <end position="155"/>
    </location>
</feature>
<organism evidence="2 3">
    <name type="scientific">Campylobacter geochelonis</name>
    <dbReference type="NCBI Taxonomy" id="1780362"/>
    <lineage>
        <taxon>Bacteria</taxon>
        <taxon>Pseudomonadati</taxon>
        <taxon>Campylobacterota</taxon>
        <taxon>Epsilonproteobacteria</taxon>
        <taxon>Campylobacterales</taxon>
        <taxon>Campylobacteraceae</taxon>
        <taxon>Campylobacter</taxon>
    </lineage>
</organism>
<feature type="transmembrane region" description="Helical" evidence="1">
    <location>
        <begin position="94"/>
        <end position="113"/>
    </location>
</feature>
<protein>
    <submittedName>
        <fullName evidence="2">Uncharacterized protein</fullName>
    </submittedName>
</protein>
<sequence length="160" mass="18665">MTRKNVCLRKALFSNRIVNPTFKELITSKNSKKSCKKCSKKRAVFKVPNRILRTSWIVAAGFWKGGRYINLINFYKFKREFFHFKISIFLNDHLKFFSIAPNFISFIPAFVMITKLPDFSSFLMFKKAALISLLARFLMTAFPIFLLATTANFFCSEAKK</sequence>
<keyword evidence="1" id="KW-1133">Transmembrane helix</keyword>
<reference evidence="2 3" key="1">
    <citation type="submission" date="2016-02" db="EMBL/GenBank/DDBJ databases">
        <authorList>
            <consortium name="Pathogen Informatics"/>
        </authorList>
    </citation>
    <scope>NUCLEOTIDE SEQUENCE [LARGE SCALE GENOMIC DNA]</scope>
    <source>
        <strain evidence="2 3">RC20</strain>
    </source>
</reference>